<feature type="region of interest" description="Disordered" evidence="1">
    <location>
        <begin position="102"/>
        <end position="122"/>
    </location>
</feature>
<keyword evidence="2" id="KW-0732">Signal</keyword>
<accession>A0ABR2DLL9</accession>
<dbReference type="Proteomes" id="UP001472677">
    <property type="component" value="Unassembled WGS sequence"/>
</dbReference>
<proteinExistence type="predicted"/>
<name>A0ABR2DLL9_9ROSI</name>
<feature type="chain" id="PRO_5046498958" evidence="2">
    <location>
        <begin position="31"/>
        <end position="122"/>
    </location>
</feature>
<evidence type="ECO:0000256" key="1">
    <source>
        <dbReference type="SAM" id="MobiDB-lite"/>
    </source>
</evidence>
<reference evidence="3 4" key="1">
    <citation type="journal article" date="2024" name="G3 (Bethesda)">
        <title>Genome assembly of Hibiscus sabdariffa L. provides insights into metabolisms of medicinal natural products.</title>
        <authorList>
            <person name="Kim T."/>
        </authorList>
    </citation>
    <scope>NUCLEOTIDE SEQUENCE [LARGE SCALE GENOMIC DNA]</scope>
    <source>
        <strain evidence="3">TK-2024</strain>
        <tissue evidence="3">Old leaves</tissue>
    </source>
</reference>
<organism evidence="3 4">
    <name type="scientific">Hibiscus sabdariffa</name>
    <name type="common">roselle</name>
    <dbReference type="NCBI Taxonomy" id="183260"/>
    <lineage>
        <taxon>Eukaryota</taxon>
        <taxon>Viridiplantae</taxon>
        <taxon>Streptophyta</taxon>
        <taxon>Embryophyta</taxon>
        <taxon>Tracheophyta</taxon>
        <taxon>Spermatophyta</taxon>
        <taxon>Magnoliopsida</taxon>
        <taxon>eudicotyledons</taxon>
        <taxon>Gunneridae</taxon>
        <taxon>Pentapetalae</taxon>
        <taxon>rosids</taxon>
        <taxon>malvids</taxon>
        <taxon>Malvales</taxon>
        <taxon>Malvaceae</taxon>
        <taxon>Malvoideae</taxon>
        <taxon>Hibiscus</taxon>
    </lineage>
</organism>
<evidence type="ECO:0000256" key="2">
    <source>
        <dbReference type="SAM" id="SignalP"/>
    </source>
</evidence>
<sequence length="122" mass="12998">MASSFSKPQHLVATLLFLAIITASSSLSSARLLNDFLSDGRPATQTTSDLAVSVVVFEATEHDPKPCDHHVVPMKRSHVQILRSPTQRLAAGKYGSMILGRLPKGAPLPPSAPSRGTNNVNN</sequence>
<feature type="signal peptide" evidence="2">
    <location>
        <begin position="1"/>
        <end position="30"/>
    </location>
</feature>
<gene>
    <name evidence="3" type="ORF">V6N12_014925</name>
</gene>
<evidence type="ECO:0000313" key="3">
    <source>
        <dbReference type="EMBL" id="KAK8542324.1"/>
    </source>
</evidence>
<comment type="caution">
    <text evidence="3">The sequence shown here is derived from an EMBL/GenBank/DDBJ whole genome shotgun (WGS) entry which is preliminary data.</text>
</comment>
<dbReference type="EMBL" id="JBBPBM010000024">
    <property type="protein sequence ID" value="KAK8542324.1"/>
    <property type="molecule type" value="Genomic_DNA"/>
</dbReference>
<evidence type="ECO:0000313" key="4">
    <source>
        <dbReference type="Proteomes" id="UP001472677"/>
    </source>
</evidence>
<keyword evidence="4" id="KW-1185">Reference proteome</keyword>
<protein>
    <submittedName>
        <fullName evidence="3">Uncharacterized protein</fullName>
    </submittedName>
</protein>